<feature type="compositionally biased region" description="Basic and acidic residues" evidence="4">
    <location>
        <begin position="640"/>
        <end position="651"/>
    </location>
</feature>
<evidence type="ECO:0000313" key="8">
    <source>
        <dbReference type="Proteomes" id="UP000008021"/>
    </source>
</evidence>
<organism evidence="7">
    <name type="scientific">Oryza meridionalis</name>
    <dbReference type="NCBI Taxonomy" id="40149"/>
    <lineage>
        <taxon>Eukaryota</taxon>
        <taxon>Viridiplantae</taxon>
        <taxon>Streptophyta</taxon>
        <taxon>Embryophyta</taxon>
        <taxon>Tracheophyta</taxon>
        <taxon>Spermatophyta</taxon>
        <taxon>Magnoliopsida</taxon>
        <taxon>Liliopsida</taxon>
        <taxon>Poales</taxon>
        <taxon>Poaceae</taxon>
        <taxon>BOP clade</taxon>
        <taxon>Oryzoideae</taxon>
        <taxon>Oryzeae</taxon>
        <taxon>Oryzinae</taxon>
        <taxon>Oryza</taxon>
    </lineage>
</organism>
<keyword evidence="2" id="KW-0833">Ubl conjugation pathway</keyword>
<dbReference type="PROSITE" id="PS50097">
    <property type="entry name" value="BTB"/>
    <property type="match status" value="1"/>
</dbReference>
<evidence type="ECO:0000259" key="5">
    <source>
        <dbReference type="PROSITE" id="PS50097"/>
    </source>
</evidence>
<dbReference type="eggNOG" id="ENOG502QR2D">
    <property type="taxonomic scope" value="Eukaryota"/>
</dbReference>
<comment type="pathway">
    <text evidence="1">Protein modification; protein ubiquitination.</text>
</comment>
<dbReference type="InterPro" id="IPR027356">
    <property type="entry name" value="NPH3_dom"/>
</dbReference>
<feature type="domain" description="NPH3" evidence="6">
    <location>
        <begin position="221"/>
        <end position="511"/>
    </location>
</feature>
<dbReference type="UniPathway" id="UPA00143"/>
<dbReference type="GO" id="GO:0016567">
    <property type="term" value="P:protein ubiquitination"/>
    <property type="evidence" value="ECO:0007669"/>
    <property type="project" value="UniProtKB-UniPathway"/>
</dbReference>
<protein>
    <recommendedName>
        <fullName evidence="9">NPH3 domain-containing protein</fullName>
    </recommendedName>
</protein>
<dbReference type="SMART" id="SM00225">
    <property type="entry name" value="BTB"/>
    <property type="match status" value="1"/>
</dbReference>
<reference evidence="7" key="2">
    <citation type="submission" date="2018-05" db="EMBL/GenBank/DDBJ databases">
        <title>OmerRS3 (Oryza meridionalis Reference Sequence Version 3).</title>
        <authorList>
            <person name="Zhang J."/>
            <person name="Kudrna D."/>
            <person name="Lee S."/>
            <person name="Talag J."/>
            <person name="Welchert J."/>
            <person name="Wing R.A."/>
        </authorList>
    </citation>
    <scope>NUCLEOTIDE SEQUENCE [LARGE SCALE GENOMIC DNA]</scope>
    <source>
        <strain evidence="7">cv. OR44</strain>
    </source>
</reference>
<dbReference type="STRING" id="40149.A0A0E0DIW4"/>
<feature type="region of interest" description="Disordered" evidence="4">
    <location>
        <begin position="613"/>
        <end position="651"/>
    </location>
</feature>
<dbReference type="Pfam" id="PF00651">
    <property type="entry name" value="BTB"/>
    <property type="match status" value="1"/>
</dbReference>
<dbReference type="PROSITE" id="PS51649">
    <property type="entry name" value="NPH3"/>
    <property type="match status" value="1"/>
</dbReference>
<evidence type="ECO:0000259" key="6">
    <source>
        <dbReference type="PROSITE" id="PS51649"/>
    </source>
</evidence>
<evidence type="ECO:0000256" key="3">
    <source>
        <dbReference type="PROSITE-ProRule" id="PRU00982"/>
    </source>
</evidence>
<dbReference type="Proteomes" id="UP000008021">
    <property type="component" value="Chromosome 4"/>
</dbReference>
<dbReference type="InterPro" id="IPR000210">
    <property type="entry name" value="BTB/POZ_dom"/>
</dbReference>
<dbReference type="HOGENOM" id="CLU_005994_6_2_1"/>
<feature type="region of interest" description="Disordered" evidence="4">
    <location>
        <begin position="533"/>
        <end position="581"/>
    </location>
</feature>
<dbReference type="InterPro" id="IPR011333">
    <property type="entry name" value="SKP1/BTB/POZ_sf"/>
</dbReference>
<keyword evidence="8" id="KW-1185">Reference proteome</keyword>
<feature type="compositionally biased region" description="Acidic residues" evidence="4">
    <location>
        <begin position="552"/>
        <end position="563"/>
    </location>
</feature>
<evidence type="ECO:0000256" key="4">
    <source>
        <dbReference type="SAM" id="MobiDB-lite"/>
    </source>
</evidence>
<dbReference type="SUPFAM" id="SSF54695">
    <property type="entry name" value="POZ domain"/>
    <property type="match status" value="1"/>
</dbReference>
<reference evidence="7" key="1">
    <citation type="submission" date="2015-04" db="UniProtKB">
        <authorList>
            <consortium name="EnsemblPlants"/>
        </authorList>
    </citation>
    <scope>IDENTIFICATION</scope>
</reference>
<evidence type="ECO:0000256" key="1">
    <source>
        <dbReference type="ARBA" id="ARBA00004906"/>
    </source>
</evidence>
<dbReference type="InterPro" id="IPR043454">
    <property type="entry name" value="NPH3/RPT2-like"/>
</dbReference>
<accession>A0A0E0DIW4</accession>
<feature type="domain" description="BTB" evidence="5">
    <location>
        <begin position="31"/>
        <end position="103"/>
    </location>
</feature>
<proteinExistence type="inferred from homology"/>
<dbReference type="Pfam" id="PF03000">
    <property type="entry name" value="NPH3"/>
    <property type="match status" value="1"/>
</dbReference>
<sequence>MAITKVLGSKPADCFQFQDPNSWTCMTELVSDVVVEVGDFSFHLHKFPLMSRSGTLQKLISEAAAGADDGEPCSVELHEVPGGAAAFELAARFCYDVRAELDAGNVVALRCAAEHLAMTEDHGGEGNLVEQAEAFLRDVLGSWDDALRALRSCDGDGALLPLAEELHVVPRCIDALASKACADPTLFGWPMVEYYTARGLEETVMWNGISTAGKPRSPGPDWWYKQASSLKLPVYKRLITAMRSKGMSPENIAGSLTHYAKRHLSGLTRHSGYVDGGHRGGGASGTVLSDVEQRALLEEIVALLPVERGVATTRFLLGLLRTATILNAGAACRDALERMAGNQLEEAALEDLLIPNTGYAVETLYDVDCVQRMLEQFVAANTSAFAASPEITDEAQLVDGPSGELMPISTVAKLVDGYLAEVATDTNVKLSKFQSIAELVPDYARAIDDGIYRAIDIYLKAHSWLTASEREQLCRLMNCQKLSLEACTHAAQNERLPLRVVVQVLFFEQLRLRTTVAGWFFVADNVDQGSPIAAGHYAPERSGELDFGAGPPEEEDDDDEEEEARNNVRSSSSATMSVDDIRQRVVELEEECSSMREEIHRIGKPKGALSRLFRKLGLGGRSAARRQQQQPPPPPPPSSGDERRKSMSLEC</sequence>
<evidence type="ECO:0000256" key="2">
    <source>
        <dbReference type="ARBA" id="ARBA00022786"/>
    </source>
</evidence>
<dbReference type="AlphaFoldDB" id="A0A0E0DIW4"/>
<dbReference type="EnsemblPlants" id="OMERI04G22140.1">
    <property type="protein sequence ID" value="OMERI04G22140.1"/>
    <property type="gene ID" value="OMERI04G22140"/>
</dbReference>
<dbReference type="Gramene" id="OMERI04G22140.1">
    <property type="protein sequence ID" value="OMERI04G22140.1"/>
    <property type="gene ID" value="OMERI04G22140"/>
</dbReference>
<evidence type="ECO:0000313" key="7">
    <source>
        <dbReference type="EnsemblPlants" id="OMERI04G22140.1"/>
    </source>
</evidence>
<feature type="compositionally biased region" description="Polar residues" evidence="4">
    <location>
        <begin position="567"/>
        <end position="576"/>
    </location>
</feature>
<evidence type="ECO:0008006" key="9">
    <source>
        <dbReference type="Google" id="ProtNLM"/>
    </source>
</evidence>
<comment type="similarity">
    <text evidence="3">Belongs to the NPH3 family.</text>
</comment>
<dbReference type="PANTHER" id="PTHR32370">
    <property type="entry name" value="OS12G0117600 PROTEIN"/>
    <property type="match status" value="1"/>
</dbReference>
<dbReference type="Gene3D" id="3.30.710.10">
    <property type="entry name" value="Potassium Channel Kv1.1, Chain A"/>
    <property type="match status" value="1"/>
</dbReference>
<name>A0A0E0DIW4_9ORYZ</name>